<dbReference type="SUPFAM" id="SSF51182">
    <property type="entry name" value="RmlC-like cupins"/>
    <property type="match status" value="1"/>
</dbReference>
<organism evidence="1 2">
    <name type="scientific">Rhizobium altiplani</name>
    <dbReference type="NCBI Taxonomy" id="1864509"/>
    <lineage>
        <taxon>Bacteria</taxon>
        <taxon>Pseudomonadati</taxon>
        <taxon>Pseudomonadota</taxon>
        <taxon>Alphaproteobacteria</taxon>
        <taxon>Hyphomicrobiales</taxon>
        <taxon>Rhizobiaceae</taxon>
        <taxon>Rhizobium/Agrobacterium group</taxon>
        <taxon>Rhizobium</taxon>
    </lineage>
</organism>
<dbReference type="Proteomes" id="UP000068164">
    <property type="component" value="Unassembled WGS sequence"/>
</dbReference>
<dbReference type="InterPro" id="IPR011051">
    <property type="entry name" value="RmlC_Cupin_sf"/>
</dbReference>
<reference evidence="1 2" key="1">
    <citation type="submission" date="2015-11" db="EMBL/GenBank/DDBJ databases">
        <title>Draft Genome Sequence of the Strain BR 10423 (Rhizobium sp.) isolated from nodules of Mimosa pudica.</title>
        <authorList>
            <person name="Barauna A.C."/>
            <person name="Zilli J.E."/>
            <person name="Simoes-Araujo J.L."/>
            <person name="Reis V.M."/>
            <person name="James E.K."/>
            <person name="Reis F.B.Jr."/>
            <person name="Rouws L.F."/>
            <person name="Passos S.R."/>
            <person name="Gois S.R."/>
        </authorList>
    </citation>
    <scope>NUCLEOTIDE SEQUENCE [LARGE SCALE GENOMIC DNA]</scope>
    <source>
        <strain evidence="1 2">BR10423</strain>
    </source>
</reference>
<dbReference type="EMBL" id="LNCD01000033">
    <property type="protein sequence ID" value="KWV57010.1"/>
    <property type="molecule type" value="Genomic_DNA"/>
</dbReference>
<dbReference type="OrthoDB" id="9083851at2"/>
<evidence type="ECO:0000313" key="1">
    <source>
        <dbReference type="EMBL" id="KWV57010.1"/>
    </source>
</evidence>
<dbReference type="RefSeq" id="WP_062369094.1">
    <property type="nucleotide sequence ID" value="NZ_LNCD01000033.1"/>
</dbReference>
<dbReference type="Gene3D" id="2.60.120.10">
    <property type="entry name" value="Jelly Rolls"/>
    <property type="match status" value="1"/>
</dbReference>
<name>A0A109JXP0_9HYPH</name>
<dbReference type="InterPro" id="IPR014710">
    <property type="entry name" value="RmlC-like_jellyroll"/>
</dbReference>
<protein>
    <submittedName>
        <fullName evidence="1">Transcriptional regulator</fullName>
    </submittedName>
</protein>
<accession>A0A109JXP0</accession>
<dbReference type="GO" id="GO:0047869">
    <property type="term" value="F:dimethylpropiothetin dethiomethylase activity"/>
    <property type="evidence" value="ECO:0007669"/>
    <property type="project" value="InterPro"/>
</dbReference>
<dbReference type="AlphaFoldDB" id="A0A109JXP0"/>
<sequence length="211" mass="23119">MAQRAEQLQLLIDAADVAFDEHARDPEARRSLGQAFSVLQTSGGQRSGEGRRLPVCQFLSKISVDVGSPVLGQLLARFQAVEPLLIWRHRQDISGTASENFQDGHANAMIVGPGGLEERNDVWFGATLMAPNVRYPDHDHAPEEIYLVMSEGEFRHGDSGWFSPGIGGSFYNPPGIRHAMRSTDQPLFAFWVLLPERGAGSTPNSNGQVQP</sequence>
<gene>
    <name evidence="1" type="ORF">AS026_32930</name>
</gene>
<evidence type="ECO:0000313" key="2">
    <source>
        <dbReference type="Proteomes" id="UP000068164"/>
    </source>
</evidence>
<keyword evidence="2" id="KW-1185">Reference proteome</keyword>
<dbReference type="Pfam" id="PF16867">
    <property type="entry name" value="DMSP_lyase"/>
    <property type="match status" value="1"/>
</dbReference>
<dbReference type="InterPro" id="IPR031723">
    <property type="entry name" value="DMSP_lyase"/>
</dbReference>
<comment type="caution">
    <text evidence="1">The sequence shown here is derived from an EMBL/GenBank/DDBJ whole genome shotgun (WGS) entry which is preliminary data.</text>
</comment>
<proteinExistence type="predicted"/>